<dbReference type="AlphaFoldDB" id="A0A9D4EUE5"/>
<dbReference type="EMBL" id="JAIWYP010000008">
    <property type="protein sequence ID" value="KAH3785933.1"/>
    <property type="molecule type" value="Genomic_DNA"/>
</dbReference>
<reference evidence="1" key="2">
    <citation type="submission" date="2020-11" db="EMBL/GenBank/DDBJ databases">
        <authorList>
            <person name="McCartney M.A."/>
            <person name="Auch B."/>
            <person name="Kono T."/>
            <person name="Mallez S."/>
            <person name="Becker A."/>
            <person name="Gohl D.M."/>
            <person name="Silverstein K.A.T."/>
            <person name="Koren S."/>
            <person name="Bechman K.B."/>
            <person name="Herman A."/>
            <person name="Abrahante J.E."/>
            <person name="Garbe J."/>
        </authorList>
    </citation>
    <scope>NUCLEOTIDE SEQUENCE</scope>
    <source>
        <strain evidence="1">Duluth1</strain>
        <tissue evidence="1">Whole animal</tissue>
    </source>
</reference>
<gene>
    <name evidence="1" type="ORF">DPMN_164029</name>
</gene>
<reference evidence="1" key="1">
    <citation type="journal article" date="2019" name="bioRxiv">
        <title>The Genome of the Zebra Mussel, Dreissena polymorpha: A Resource for Invasive Species Research.</title>
        <authorList>
            <person name="McCartney M.A."/>
            <person name="Auch B."/>
            <person name="Kono T."/>
            <person name="Mallez S."/>
            <person name="Zhang Y."/>
            <person name="Obille A."/>
            <person name="Becker A."/>
            <person name="Abrahante J.E."/>
            <person name="Garbe J."/>
            <person name="Badalamenti J.P."/>
            <person name="Herman A."/>
            <person name="Mangelson H."/>
            <person name="Liachko I."/>
            <person name="Sullivan S."/>
            <person name="Sone E.D."/>
            <person name="Koren S."/>
            <person name="Silverstein K.A.T."/>
            <person name="Beckman K.B."/>
            <person name="Gohl D.M."/>
        </authorList>
    </citation>
    <scope>NUCLEOTIDE SEQUENCE</scope>
    <source>
        <strain evidence="1">Duluth1</strain>
        <tissue evidence="1">Whole animal</tissue>
    </source>
</reference>
<comment type="caution">
    <text evidence="1">The sequence shown here is derived from an EMBL/GenBank/DDBJ whole genome shotgun (WGS) entry which is preliminary data.</text>
</comment>
<sequence>MICDTRTTKEAPIRRQPTGDRRISTIVRFKACALDHPLYTSTVNHTELFTKGLGRRPDTTFSVPTSGTQSDLRNKIIELYPILHTIPFC</sequence>
<proteinExistence type="predicted"/>
<dbReference type="Proteomes" id="UP000828390">
    <property type="component" value="Unassembled WGS sequence"/>
</dbReference>
<accession>A0A9D4EUE5</accession>
<name>A0A9D4EUE5_DREPO</name>
<evidence type="ECO:0000313" key="2">
    <source>
        <dbReference type="Proteomes" id="UP000828390"/>
    </source>
</evidence>
<keyword evidence="2" id="KW-1185">Reference proteome</keyword>
<evidence type="ECO:0000313" key="1">
    <source>
        <dbReference type="EMBL" id="KAH3785933.1"/>
    </source>
</evidence>
<protein>
    <submittedName>
        <fullName evidence="1">Uncharacterized protein</fullName>
    </submittedName>
</protein>
<organism evidence="1 2">
    <name type="scientific">Dreissena polymorpha</name>
    <name type="common">Zebra mussel</name>
    <name type="synonym">Mytilus polymorpha</name>
    <dbReference type="NCBI Taxonomy" id="45954"/>
    <lineage>
        <taxon>Eukaryota</taxon>
        <taxon>Metazoa</taxon>
        <taxon>Spiralia</taxon>
        <taxon>Lophotrochozoa</taxon>
        <taxon>Mollusca</taxon>
        <taxon>Bivalvia</taxon>
        <taxon>Autobranchia</taxon>
        <taxon>Heteroconchia</taxon>
        <taxon>Euheterodonta</taxon>
        <taxon>Imparidentia</taxon>
        <taxon>Neoheterodontei</taxon>
        <taxon>Myida</taxon>
        <taxon>Dreissenoidea</taxon>
        <taxon>Dreissenidae</taxon>
        <taxon>Dreissena</taxon>
    </lineage>
</organism>